<dbReference type="InterPro" id="IPR036388">
    <property type="entry name" value="WH-like_DNA-bd_sf"/>
</dbReference>
<name>A0A0W7X2D0_9ACTN</name>
<dbReference type="RefSeq" id="WP_058848758.1">
    <property type="nucleotide sequence ID" value="NZ_LOCL01000035.1"/>
</dbReference>
<organism evidence="2 3">
    <name type="scientific">Streptomyces silvensis</name>
    <dbReference type="NCBI Taxonomy" id="1765722"/>
    <lineage>
        <taxon>Bacteria</taxon>
        <taxon>Bacillati</taxon>
        <taxon>Actinomycetota</taxon>
        <taxon>Actinomycetes</taxon>
        <taxon>Kitasatosporales</taxon>
        <taxon>Streptomycetaceae</taxon>
        <taxon>Streptomyces</taxon>
    </lineage>
</organism>
<reference evidence="2 3" key="1">
    <citation type="submission" date="2015-12" db="EMBL/GenBank/DDBJ databases">
        <title>Draft genome sequence of Streptomyces silvensis ATCC 53525, a producer of novel hormone antagonists.</title>
        <authorList>
            <person name="Johnston C.W."/>
            <person name="Li Y."/>
            <person name="Magarvey N.A."/>
        </authorList>
    </citation>
    <scope>NUCLEOTIDE SEQUENCE [LARGE SCALE GENOMIC DNA]</scope>
    <source>
        <strain evidence="2 3">ATCC 53525</strain>
    </source>
</reference>
<accession>A0A0W7X2D0</accession>
<keyword evidence="3" id="KW-1185">Reference proteome</keyword>
<evidence type="ECO:0000313" key="3">
    <source>
        <dbReference type="Proteomes" id="UP000054804"/>
    </source>
</evidence>
<dbReference type="GO" id="GO:0003700">
    <property type="term" value="F:DNA-binding transcription factor activity"/>
    <property type="evidence" value="ECO:0007669"/>
    <property type="project" value="InterPro"/>
</dbReference>
<protein>
    <submittedName>
        <fullName evidence="2">MarR family transcriptional regulator</fullName>
    </submittedName>
</protein>
<dbReference type="InterPro" id="IPR036390">
    <property type="entry name" value="WH_DNA-bd_sf"/>
</dbReference>
<dbReference type="PANTHER" id="PTHR33164">
    <property type="entry name" value="TRANSCRIPTIONAL REGULATOR, MARR FAMILY"/>
    <property type="match status" value="1"/>
</dbReference>
<dbReference type="SUPFAM" id="SSF46785">
    <property type="entry name" value="Winged helix' DNA-binding domain"/>
    <property type="match status" value="1"/>
</dbReference>
<comment type="caution">
    <text evidence="2">The sequence shown here is derived from an EMBL/GenBank/DDBJ whole genome shotgun (WGS) entry which is preliminary data.</text>
</comment>
<dbReference type="AlphaFoldDB" id="A0A0W7X2D0"/>
<feature type="domain" description="HTH marR-type" evidence="1">
    <location>
        <begin position="11"/>
        <end position="147"/>
    </location>
</feature>
<dbReference type="PROSITE" id="PS50995">
    <property type="entry name" value="HTH_MARR_2"/>
    <property type="match status" value="1"/>
</dbReference>
<dbReference type="Gene3D" id="1.10.10.10">
    <property type="entry name" value="Winged helix-like DNA-binding domain superfamily/Winged helix DNA-binding domain"/>
    <property type="match status" value="1"/>
</dbReference>
<dbReference type="SMART" id="SM00347">
    <property type="entry name" value="HTH_MARR"/>
    <property type="match status" value="1"/>
</dbReference>
<dbReference type="InterPro" id="IPR000835">
    <property type="entry name" value="HTH_MarR-typ"/>
</dbReference>
<dbReference type="Proteomes" id="UP000054804">
    <property type="component" value="Unassembled WGS sequence"/>
</dbReference>
<gene>
    <name evidence="2" type="ORF">AT728_23550</name>
</gene>
<dbReference type="InterPro" id="IPR039422">
    <property type="entry name" value="MarR/SlyA-like"/>
</dbReference>
<evidence type="ECO:0000259" key="1">
    <source>
        <dbReference type="PROSITE" id="PS50995"/>
    </source>
</evidence>
<proteinExistence type="predicted"/>
<dbReference type="OrthoDB" id="8635520at2"/>
<dbReference type="Pfam" id="PF01047">
    <property type="entry name" value="MarR"/>
    <property type="match status" value="1"/>
</dbReference>
<dbReference type="STRING" id="1765722.AT728_23550"/>
<sequence>MGEAKWLSDDEMAAWQAFLTAGALLDRRIEEQLKSEADLSHLQYEVLVRLSAAEGGELRMSELAGSVVTTKSGLTYQITQLEKAGLVRRRSCAADVRGVYAVLTDAGRDRLRRAAPGHLGVVRAHLIDVLDGDQLRSLREGLGEVVRRLSGG</sequence>
<dbReference type="PANTHER" id="PTHR33164:SF99">
    <property type="entry name" value="MARR FAMILY REGULATORY PROTEIN"/>
    <property type="match status" value="1"/>
</dbReference>
<dbReference type="GO" id="GO:0006950">
    <property type="term" value="P:response to stress"/>
    <property type="evidence" value="ECO:0007669"/>
    <property type="project" value="TreeGrafter"/>
</dbReference>
<evidence type="ECO:0000313" key="2">
    <source>
        <dbReference type="EMBL" id="KUF16911.1"/>
    </source>
</evidence>
<dbReference type="EMBL" id="LOCL01000035">
    <property type="protein sequence ID" value="KUF16911.1"/>
    <property type="molecule type" value="Genomic_DNA"/>
</dbReference>